<keyword evidence="3" id="KW-0804">Transcription</keyword>
<evidence type="ECO:0000313" key="5">
    <source>
        <dbReference type="EMBL" id="GFE66126.1"/>
    </source>
</evidence>
<dbReference type="Pfam" id="PF00392">
    <property type="entry name" value="GntR"/>
    <property type="match status" value="1"/>
</dbReference>
<dbReference type="Gene3D" id="1.10.10.10">
    <property type="entry name" value="Winged helix-like DNA-binding domain superfamily/Winged helix DNA-binding domain"/>
    <property type="match status" value="1"/>
</dbReference>
<dbReference type="PRINTS" id="PR00035">
    <property type="entry name" value="HTHGNTR"/>
</dbReference>
<dbReference type="SMART" id="SM00866">
    <property type="entry name" value="UTRA"/>
    <property type="match status" value="1"/>
</dbReference>
<dbReference type="InterPro" id="IPR036388">
    <property type="entry name" value="WH-like_DNA-bd_sf"/>
</dbReference>
<evidence type="ECO:0000259" key="4">
    <source>
        <dbReference type="PROSITE" id="PS50949"/>
    </source>
</evidence>
<dbReference type="Pfam" id="PF07702">
    <property type="entry name" value="UTRA"/>
    <property type="match status" value="1"/>
</dbReference>
<dbReference type="OrthoDB" id="9800645at2"/>
<dbReference type="SUPFAM" id="SSF64288">
    <property type="entry name" value="Chorismate lyase-like"/>
    <property type="match status" value="1"/>
</dbReference>
<organism evidence="5 6">
    <name type="scientific">Litoreibacter roseus</name>
    <dbReference type="NCBI Taxonomy" id="2601869"/>
    <lineage>
        <taxon>Bacteria</taxon>
        <taxon>Pseudomonadati</taxon>
        <taxon>Pseudomonadota</taxon>
        <taxon>Alphaproteobacteria</taxon>
        <taxon>Rhodobacterales</taxon>
        <taxon>Roseobacteraceae</taxon>
        <taxon>Litoreibacter</taxon>
    </lineage>
</organism>
<proteinExistence type="predicted"/>
<keyword evidence="1" id="KW-0805">Transcription regulation</keyword>
<dbReference type="GO" id="GO:0003677">
    <property type="term" value="F:DNA binding"/>
    <property type="evidence" value="ECO:0007669"/>
    <property type="project" value="UniProtKB-KW"/>
</dbReference>
<sequence length="238" mass="25978">MTAPRTPIWKSIADTLTREIASRQYVPGDKLPTEAALSARFGVNRHTVRRGLSDLAEQGLIHTRRGAGAFVASTPTDYPIGRRVRFHQNLRAAGRDPAKEVLRIETRAASEHEADRLDIPTTSVVHIYEGLSYADEQPIALFESIFPADRFPDLPALLKDSGSVTAALSAQGVADYTRASTRITATRATATQALHLRLSEGAPILRSVGINVDAHSRPVEFGRTWFAGDRVTLTISDL</sequence>
<dbReference type="PROSITE" id="PS50949">
    <property type="entry name" value="HTH_GNTR"/>
    <property type="match status" value="1"/>
</dbReference>
<accession>A0A6N6JIM9</accession>
<dbReference type="PANTHER" id="PTHR44846">
    <property type="entry name" value="MANNOSYL-D-GLYCERATE TRANSPORT/METABOLISM SYSTEM REPRESSOR MNGR-RELATED"/>
    <property type="match status" value="1"/>
</dbReference>
<keyword evidence="2" id="KW-0238">DNA-binding</keyword>
<dbReference type="EMBL" id="BLJE01000003">
    <property type="protein sequence ID" value="GFE66126.1"/>
    <property type="molecule type" value="Genomic_DNA"/>
</dbReference>
<dbReference type="CDD" id="cd07377">
    <property type="entry name" value="WHTH_GntR"/>
    <property type="match status" value="1"/>
</dbReference>
<dbReference type="AlphaFoldDB" id="A0A6N6JIM9"/>
<evidence type="ECO:0000256" key="3">
    <source>
        <dbReference type="ARBA" id="ARBA00023163"/>
    </source>
</evidence>
<gene>
    <name evidence="5" type="ORF">KIN_32000</name>
</gene>
<dbReference type="Gene3D" id="3.40.1410.10">
    <property type="entry name" value="Chorismate lyase-like"/>
    <property type="match status" value="1"/>
</dbReference>
<reference evidence="5 6" key="1">
    <citation type="submission" date="2019-12" db="EMBL/GenBank/DDBJ databases">
        <title>Litoreibacter badius sp. nov., a novel bacteriochlorophyll a-containing bacterium in the genus Litoreibacter.</title>
        <authorList>
            <person name="Kanamuro M."/>
            <person name="Takabe Y."/>
            <person name="Mori K."/>
            <person name="Takaichi S."/>
            <person name="Hanada S."/>
        </authorList>
    </citation>
    <scope>NUCLEOTIDE SEQUENCE [LARGE SCALE GENOMIC DNA]</scope>
    <source>
        <strain evidence="5 6">K6</strain>
    </source>
</reference>
<evidence type="ECO:0000313" key="6">
    <source>
        <dbReference type="Proteomes" id="UP000436822"/>
    </source>
</evidence>
<dbReference type="Proteomes" id="UP000436822">
    <property type="component" value="Unassembled WGS sequence"/>
</dbReference>
<dbReference type="SUPFAM" id="SSF46785">
    <property type="entry name" value="Winged helix' DNA-binding domain"/>
    <property type="match status" value="1"/>
</dbReference>
<name>A0A6N6JIM9_9RHOB</name>
<dbReference type="GO" id="GO:0045892">
    <property type="term" value="P:negative regulation of DNA-templated transcription"/>
    <property type="evidence" value="ECO:0007669"/>
    <property type="project" value="TreeGrafter"/>
</dbReference>
<dbReference type="InterPro" id="IPR050679">
    <property type="entry name" value="Bact_HTH_transcr_reg"/>
</dbReference>
<dbReference type="SMART" id="SM00345">
    <property type="entry name" value="HTH_GNTR"/>
    <property type="match status" value="1"/>
</dbReference>
<evidence type="ECO:0000256" key="1">
    <source>
        <dbReference type="ARBA" id="ARBA00023015"/>
    </source>
</evidence>
<keyword evidence="6" id="KW-1185">Reference proteome</keyword>
<protein>
    <submittedName>
        <fullName evidence="5">Phosphonate metabolism transcriptional regulator PhnF</fullName>
    </submittedName>
</protein>
<dbReference type="NCBIfam" id="TIGR02325">
    <property type="entry name" value="C_P_lyase_phnF"/>
    <property type="match status" value="1"/>
</dbReference>
<comment type="caution">
    <text evidence="5">The sequence shown here is derived from an EMBL/GenBank/DDBJ whole genome shotgun (WGS) entry which is preliminary data.</text>
</comment>
<dbReference type="InterPro" id="IPR036390">
    <property type="entry name" value="WH_DNA-bd_sf"/>
</dbReference>
<dbReference type="InterPro" id="IPR011663">
    <property type="entry name" value="UTRA"/>
</dbReference>
<dbReference type="PANTHER" id="PTHR44846:SF1">
    <property type="entry name" value="MANNOSYL-D-GLYCERATE TRANSPORT_METABOLISM SYSTEM REPRESSOR MNGR-RELATED"/>
    <property type="match status" value="1"/>
</dbReference>
<dbReference type="InterPro" id="IPR000524">
    <property type="entry name" value="Tscrpt_reg_HTH_GntR"/>
</dbReference>
<dbReference type="InterPro" id="IPR028978">
    <property type="entry name" value="Chorismate_lyase_/UTRA_dom_sf"/>
</dbReference>
<dbReference type="InterPro" id="IPR012702">
    <property type="entry name" value="CP_lyase_PhnF"/>
</dbReference>
<feature type="domain" description="HTH gntR-type" evidence="4">
    <location>
        <begin position="6"/>
        <end position="74"/>
    </location>
</feature>
<dbReference type="GO" id="GO:0003700">
    <property type="term" value="F:DNA-binding transcription factor activity"/>
    <property type="evidence" value="ECO:0007669"/>
    <property type="project" value="InterPro"/>
</dbReference>
<dbReference type="RefSeq" id="WP_159808837.1">
    <property type="nucleotide sequence ID" value="NZ_BLJE01000003.1"/>
</dbReference>
<evidence type="ECO:0000256" key="2">
    <source>
        <dbReference type="ARBA" id="ARBA00023125"/>
    </source>
</evidence>